<accession>A0A101MJ70</accession>
<organism evidence="1 2">
    <name type="scientific">Penicillium freii</name>
    <dbReference type="NCBI Taxonomy" id="48697"/>
    <lineage>
        <taxon>Eukaryota</taxon>
        <taxon>Fungi</taxon>
        <taxon>Dikarya</taxon>
        <taxon>Ascomycota</taxon>
        <taxon>Pezizomycotina</taxon>
        <taxon>Eurotiomycetes</taxon>
        <taxon>Eurotiomycetidae</taxon>
        <taxon>Eurotiales</taxon>
        <taxon>Aspergillaceae</taxon>
        <taxon>Penicillium</taxon>
    </lineage>
</organism>
<name>A0A101MJ70_PENFR</name>
<comment type="caution">
    <text evidence="1">The sequence shown here is derived from an EMBL/GenBank/DDBJ whole genome shotgun (WGS) entry which is preliminary data.</text>
</comment>
<gene>
    <name evidence="1" type="ORF">ACN42_g5668</name>
</gene>
<dbReference type="EMBL" id="LLXE01000134">
    <property type="protein sequence ID" value="KUM61435.1"/>
    <property type="molecule type" value="Genomic_DNA"/>
</dbReference>
<dbReference type="STRING" id="48697.A0A101MJ70"/>
<reference evidence="1 2" key="1">
    <citation type="submission" date="2015-10" db="EMBL/GenBank/DDBJ databases">
        <title>Genome sequencing of Penicillium freii.</title>
        <authorList>
            <person name="Nguyen H.D."/>
            <person name="Visagie C.M."/>
            <person name="Seifert K.A."/>
        </authorList>
    </citation>
    <scope>NUCLEOTIDE SEQUENCE [LARGE SCALE GENOMIC DNA]</scope>
    <source>
        <strain evidence="1 2">DAOM 242723</strain>
    </source>
</reference>
<evidence type="ECO:0000313" key="2">
    <source>
        <dbReference type="Proteomes" id="UP000055045"/>
    </source>
</evidence>
<dbReference type="Proteomes" id="UP000055045">
    <property type="component" value="Unassembled WGS sequence"/>
</dbReference>
<protein>
    <submittedName>
        <fullName evidence="1">Uncharacterized protein</fullName>
    </submittedName>
</protein>
<dbReference type="AlphaFoldDB" id="A0A101MJ70"/>
<sequence length="194" mass="21934">MKDMFKSIAFRTADMELSTEEKAVYQAFHTKAAEEHIAFATAIERTANPGQRVKSKFIAVTKSLRKLAIANISTTLVVLNAKLELDDSKTHVATLHKWGQENIAAEWVHMVTKEDTDCIVHSADDLMKFLVHGSPRLRLIFQQFLDRKVFEEVDNNRFGHQKILIVDSCPLNAWYTEIGEPTAVLDAIAPTGFY</sequence>
<keyword evidence="2" id="KW-1185">Reference proteome</keyword>
<evidence type="ECO:0000313" key="1">
    <source>
        <dbReference type="EMBL" id="KUM61435.1"/>
    </source>
</evidence>
<proteinExistence type="predicted"/>